<dbReference type="KEGG" id="mboi:DQF64_05845"/>
<dbReference type="AlphaFoldDB" id="A0A1T0A6Q7"/>
<proteinExistence type="predicted"/>
<feature type="signal peptide" evidence="1">
    <location>
        <begin position="1"/>
        <end position="22"/>
    </location>
</feature>
<evidence type="ECO:0000313" key="7">
    <source>
        <dbReference type="Proteomes" id="UP001163632"/>
    </source>
</evidence>
<keyword evidence="7" id="KW-1185">Reference proteome</keyword>
<dbReference type="Proteomes" id="UP001163632">
    <property type="component" value="Chromosome"/>
</dbReference>
<reference evidence="3 6" key="2">
    <citation type="journal article" date="2022" name="BMC Microbiol.">
        <title>Whole genome sequencing of Moraxella bovis strains from North America reveals two genotypes with different genetic determinants.</title>
        <authorList>
            <person name="Wynn E.L."/>
            <person name="Hille M.M."/>
            <person name="Loy J.D."/>
            <person name="Schuller G."/>
            <person name="Kuhn K.L."/>
            <person name="Dickey A.M."/>
            <person name="Bono J.L."/>
            <person name="Clawson M.L."/>
        </authorList>
    </citation>
    <scope>NUCLEOTIDE SEQUENCE [LARGE SCALE GENOMIC DNA]</scope>
    <source>
        <strain evidence="3">SAM102599</strain>
        <strain evidence="4 6">SAM57978</strain>
    </source>
</reference>
<dbReference type="STRING" id="476.B0182_02915"/>
<evidence type="ECO:0000313" key="5">
    <source>
        <dbReference type="Proteomes" id="UP000254133"/>
    </source>
</evidence>
<dbReference type="Proteomes" id="UP001163283">
    <property type="component" value="Chromosome"/>
</dbReference>
<dbReference type="Proteomes" id="UP000254133">
    <property type="component" value="Unassembled WGS sequence"/>
</dbReference>
<protein>
    <recommendedName>
        <fullName evidence="8">Periplasmic protein</fullName>
    </recommendedName>
</protein>
<feature type="chain" id="PRO_5044566300" description="Periplasmic protein" evidence="1">
    <location>
        <begin position="23"/>
        <end position="150"/>
    </location>
</feature>
<evidence type="ECO:0000313" key="2">
    <source>
        <dbReference type="EMBL" id="STY93370.1"/>
    </source>
</evidence>
<keyword evidence="1" id="KW-0732">Signal</keyword>
<organism evidence="2 5">
    <name type="scientific">Moraxella bovis</name>
    <dbReference type="NCBI Taxonomy" id="476"/>
    <lineage>
        <taxon>Bacteria</taxon>
        <taxon>Pseudomonadati</taxon>
        <taxon>Pseudomonadota</taxon>
        <taxon>Gammaproteobacteria</taxon>
        <taxon>Moraxellales</taxon>
        <taxon>Moraxellaceae</taxon>
        <taxon>Moraxella</taxon>
    </lineage>
</organism>
<dbReference type="GeneID" id="77188905"/>
<gene>
    <name evidence="3" type="ORF">LP092_05760</name>
    <name evidence="4" type="ORF">LP129_06075</name>
    <name evidence="2" type="ORF">NCTC9426_02094</name>
</gene>
<dbReference type="EMBL" id="CP087830">
    <property type="protein sequence ID" value="UZA04244.1"/>
    <property type="molecule type" value="Genomic_DNA"/>
</dbReference>
<dbReference type="EMBL" id="UGPZ01000003">
    <property type="protein sequence ID" value="STY93370.1"/>
    <property type="molecule type" value="Genomic_DNA"/>
</dbReference>
<evidence type="ECO:0000313" key="3">
    <source>
        <dbReference type="EMBL" id="UZA04244.1"/>
    </source>
</evidence>
<name>A0A1T0A6Q7_MORBO</name>
<evidence type="ECO:0000313" key="4">
    <source>
        <dbReference type="EMBL" id="UZA52698.1"/>
    </source>
</evidence>
<evidence type="ECO:0000256" key="1">
    <source>
        <dbReference type="SAM" id="SignalP"/>
    </source>
</evidence>
<evidence type="ECO:0008006" key="8">
    <source>
        <dbReference type="Google" id="ProtNLM"/>
    </source>
</evidence>
<sequence>MKKFAVKALCGLSVLFAMNAHSALNYWHIKENNSDEYTYNIVTPRPNFFEITIKCYPNGLDKPVISFGYRDEASNTVVEKPLTNDVEYTFVVDNLTVKPQANDVFKMMFINKIGNAQMFAVVDKDDEIVAFFTPFNKAPNLTKNCTMIKE</sequence>
<dbReference type="RefSeq" id="WP_078273511.1">
    <property type="nucleotide sequence ID" value="NZ_CP030241.1"/>
</dbReference>
<dbReference type="EMBL" id="CP087781">
    <property type="protein sequence ID" value="UZA52698.1"/>
    <property type="molecule type" value="Genomic_DNA"/>
</dbReference>
<evidence type="ECO:0000313" key="6">
    <source>
        <dbReference type="Proteomes" id="UP001163283"/>
    </source>
</evidence>
<reference evidence="2 5" key="1">
    <citation type="submission" date="2018-06" db="EMBL/GenBank/DDBJ databases">
        <authorList>
            <consortium name="Pathogen Informatics"/>
            <person name="Doyle S."/>
        </authorList>
    </citation>
    <scope>NUCLEOTIDE SEQUENCE [LARGE SCALE GENOMIC DNA]</scope>
    <source>
        <strain evidence="2 5">NCTC9426</strain>
    </source>
</reference>
<accession>A0A1T0A6Q7</accession>